<reference evidence="2 3" key="1">
    <citation type="submission" date="2016-10" db="EMBL/GenBank/DDBJ databases">
        <title>Genome sequence of Streptomyces gilvigriseus MUSC 26.</title>
        <authorList>
            <person name="Lee L.-H."/>
            <person name="Ser H.-L."/>
        </authorList>
    </citation>
    <scope>NUCLEOTIDE SEQUENCE [LARGE SCALE GENOMIC DNA]</scope>
    <source>
        <strain evidence="2 3">MUSC 26</strain>
    </source>
</reference>
<dbReference type="OrthoDB" id="4202652at2"/>
<keyword evidence="3" id="KW-1185">Reference proteome</keyword>
<dbReference type="Proteomes" id="UP000243342">
    <property type="component" value="Unassembled WGS sequence"/>
</dbReference>
<protein>
    <submittedName>
        <fullName evidence="2">Uncharacterized protein</fullName>
    </submittedName>
</protein>
<dbReference type="STRING" id="1428644.BIV57_12755"/>
<feature type="compositionally biased region" description="Low complexity" evidence="1">
    <location>
        <begin position="195"/>
        <end position="206"/>
    </location>
</feature>
<sequence length="354" mass="36377">MPDKDAGAGKPVQKKKAGLSGGLKRQRRAPAPNLQDGLLTGVEEIVSRSFVGQAVAAAHQPEDEGGSSVPAEATADADTATGALPSSRIEAPAAAEAAPVDSAEPAKAAADMPGGGATPAADAGSEPDAVEAVLADAASPAAAPAPVADADAAAAAEVEPAAGAEPDLQDTDEQGAPTAPAAEEPARPPARRRAASSGTRRAASAEKSGWAHRAVLDSWTASTFDVKLRRNQWKTHPFRFAPDLAEALGRRVAEDRESSGRSLTVAQVVNAAMASVLPAELDEQIALGEEFFEGRLDVPAGKQASHRISPEVYEVVSRLPDRLKAAGRGRITTHIYSAALERFLKELEAEGPLK</sequence>
<dbReference type="AlphaFoldDB" id="A0A1J7BEI1"/>
<feature type="compositionally biased region" description="Low complexity" evidence="1">
    <location>
        <begin position="71"/>
        <end position="83"/>
    </location>
</feature>
<evidence type="ECO:0000256" key="1">
    <source>
        <dbReference type="SAM" id="MobiDB-lite"/>
    </source>
</evidence>
<evidence type="ECO:0000313" key="2">
    <source>
        <dbReference type="EMBL" id="OIV37103.1"/>
    </source>
</evidence>
<name>A0A1J7BEI1_9ACTN</name>
<dbReference type="RefSeq" id="WP_071656931.1">
    <property type="nucleotide sequence ID" value="NZ_MLCF01000063.1"/>
</dbReference>
<gene>
    <name evidence="2" type="ORF">BIV57_12755</name>
</gene>
<evidence type="ECO:0000313" key="3">
    <source>
        <dbReference type="Proteomes" id="UP000243342"/>
    </source>
</evidence>
<dbReference type="EMBL" id="MLCF01000063">
    <property type="protein sequence ID" value="OIV37103.1"/>
    <property type="molecule type" value="Genomic_DNA"/>
</dbReference>
<comment type="caution">
    <text evidence="2">The sequence shown here is derived from an EMBL/GenBank/DDBJ whole genome shotgun (WGS) entry which is preliminary data.</text>
</comment>
<feature type="region of interest" description="Disordered" evidence="1">
    <location>
        <begin position="54"/>
        <end position="209"/>
    </location>
</feature>
<feature type="compositionally biased region" description="Low complexity" evidence="1">
    <location>
        <begin position="90"/>
        <end position="166"/>
    </location>
</feature>
<accession>A0A1J7BEI1</accession>
<organism evidence="2 3">
    <name type="scientific">Mangrovactinospora gilvigrisea</name>
    <dbReference type="NCBI Taxonomy" id="1428644"/>
    <lineage>
        <taxon>Bacteria</taxon>
        <taxon>Bacillati</taxon>
        <taxon>Actinomycetota</taxon>
        <taxon>Actinomycetes</taxon>
        <taxon>Kitasatosporales</taxon>
        <taxon>Streptomycetaceae</taxon>
        <taxon>Mangrovactinospora</taxon>
    </lineage>
</organism>
<proteinExistence type="predicted"/>
<feature type="region of interest" description="Disordered" evidence="1">
    <location>
        <begin position="1"/>
        <end position="37"/>
    </location>
</feature>